<organism evidence="3 4">
    <name type="scientific">Enterococcus villorum</name>
    <dbReference type="NCBI Taxonomy" id="112904"/>
    <lineage>
        <taxon>Bacteria</taxon>
        <taxon>Bacillati</taxon>
        <taxon>Bacillota</taxon>
        <taxon>Bacilli</taxon>
        <taxon>Lactobacillales</taxon>
        <taxon>Enterococcaceae</taxon>
        <taxon>Enterococcus</taxon>
    </lineage>
</organism>
<evidence type="ECO:0000313" key="4">
    <source>
        <dbReference type="Proteomes" id="UP000321830"/>
    </source>
</evidence>
<feature type="compositionally biased region" description="Polar residues" evidence="1">
    <location>
        <begin position="1"/>
        <end position="13"/>
    </location>
</feature>
<evidence type="ECO:0000256" key="1">
    <source>
        <dbReference type="SAM" id="MobiDB-lite"/>
    </source>
</evidence>
<evidence type="ECO:0000256" key="2">
    <source>
        <dbReference type="SAM" id="Phobius"/>
    </source>
</evidence>
<accession>A0A511J5T1</accession>
<reference evidence="3 4" key="1">
    <citation type="submission" date="2019-07" db="EMBL/GenBank/DDBJ databases">
        <title>Whole genome shotgun sequence of Enterococcus villorum NBRC 100699.</title>
        <authorList>
            <person name="Hosoyama A."/>
            <person name="Uohara A."/>
            <person name="Ohji S."/>
            <person name="Ichikawa N."/>
        </authorList>
    </citation>
    <scope>NUCLEOTIDE SEQUENCE [LARGE SCALE GENOMIC DNA]</scope>
    <source>
        <strain evidence="3 4">NBRC 100699</strain>
    </source>
</reference>
<protein>
    <submittedName>
        <fullName evidence="3">Uncharacterized protein</fullName>
    </submittedName>
</protein>
<keyword evidence="2" id="KW-0472">Membrane</keyword>
<keyword evidence="2" id="KW-1133">Transmembrane helix</keyword>
<comment type="caution">
    <text evidence="3">The sequence shown here is derived from an EMBL/GenBank/DDBJ whole genome shotgun (WGS) entry which is preliminary data.</text>
</comment>
<evidence type="ECO:0000313" key="3">
    <source>
        <dbReference type="EMBL" id="GEL93039.1"/>
    </source>
</evidence>
<name>A0A511J5T1_9ENTE</name>
<dbReference type="EMBL" id="BJWF01000044">
    <property type="protein sequence ID" value="GEL93039.1"/>
    <property type="molecule type" value="Genomic_DNA"/>
</dbReference>
<feature type="region of interest" description="Disordered" evidence="1">
    <location>
        <begin position="1"/>
        <end position="27"/>
    </location>
</feature>
<dbReference type="Proteomes" id="UP000321830">
    <property type="component" value="Unassembled WGS sequence"/>
</dbReference>
<keyword evidence="2" id="KW-0812">Transmembrane</keyword>
<sequence>MKPSVVESSEIVTNSNASSNNNSFEKLPKTNDKKNVLSIYGILMTLVATIVILKNK</sequence>
<proteinExistence type="predicted"/>
<dbReference type="NCBIfam" id="TIGR01167">
    <property type="entry name" value="LPXTG_anchor"/>
    <property type="match status" value="1"/>
</dbReference>
<dbReference type="AlphaFoldDB" id="A0A511J5T1"/>
<feature type="compositionally biased region" description="Low complexity" evidence="1">
    <location>
        <begin position="14"/>
        <end position="23"/>
    </location>
</feature>
<gene>
    <name evidence="3" type="ORF">EVI01_23760</name>
</gene>
<feature type="transmembrane region" description="Helical" evidence="2">
    <location>
        <begin position="36"/>
        <end position="53"/>
    </location>
</feature>